<protein>
    <submittedName>
        <fullName evidence="1">Uncharacterized protein</fullName>
    </submittedName>
</protein>
<dbReference type="Proteomes" id="UP000245626">
    <property type="component" value="Unassembled WGS sequence"/>
</dbReference>
<evidence type="ECO:0000313" key="2">
    <source>
        <dbReference type="Proteomes" id="UP000245626"/>
    </source>
</evidence>
<accession>A0ACD0NQK5</accession>
<proteinExistence type="predicted"/>
<gene>
    <name evidence="1" type="ORF">IE53DRAFT_214349</name>
</gene>
<keyword evidence="2" id="KW-1185">Reference proteome</keyword>
<dbReference type="EMBL" id="KZ820273">
    <property type="protein sequence ID" value="PWN48081.1"/>
    <property type="molecule type" value="Genomic_DNA"/>
</dbReference>
<reference evidence="1 2" key="1">
    <citation type="journal article" date="2018" name="Mol. Biol. Evol.">
        <title>Broad Genomic Sampling Reveals a Smut Pathogenic Ancestry of the Fungal Clade Ustilaginomycotina.</title>
        <authorList>
            <person name="Kijpornyongpan T."/>
            <person name="Mondo S.J."/>
            <person name="Barry K."/>
            <person name="Sandor L."/>
            <person name="Lee J."/>
            <person name="Lipzen A."/>
            <person name="Pangilinan J."/>
            <person name="LaButti K."/>
            <person name="Hainaut M."/>
            <person name="Henrissat B."/>
            <person name="Grigoriev I.V."/>
            <person name="Spatafora J.W."/>
            <person name="Aime M.C."/>
        </authorList>
    </citation>
    <scope>NUCLEOTIDE SEQUENCE [LARGE SCALE GENOMIC DNA]</scope>
    <source>
        <strain evidence="1 2">SA 807</strain>
    </source>
</reference>
<name>A0ACD0NQK5_9BASI</name>
<organism evidence="1 2">
    <name type="scientific">Violaceomyces palustris</name>
    <dbReference type="NCBI Taxonomy" id="1673888"/>
    <lineage>
        <taxon>Eukaryota</taxon>
        <taxon>Fungi</taxon>
        <taxon>Dikarya</taxon>
        <taxon>Basidiomycota</taxon>
        <taxon>Ustilaginomycotina</taxon>
        <taxon>Ustilaginomycetes</taxon>
        <taxon>Violaceomycetales</taxon>
        <taxon>Violaceomycetaceae</taxon>
        <taxon>Violaceomyces</taxon>
    </lineage>
</organism>
<evidence type="ECO:0000313" key="1">
    <source>
        <dbReference type="EMBL" id="PWN48081.1"/>
    </source>
</evidence>
<sequence>MLASSRGNRDQPKERHRPASLIISSILKLAFAPTSPSAGPISKSSETGVQDETADDPRYINDIYDERASLFFNTPATAPCTRSPHDPRFPCPAPLPIPEKKSNSISPPCDTEGISVSLKQTHSETSSPRSQHFGLYRAAPGCSSDFSNAMAFGLQGLNGRNNEATVRSGKMVSPTGSQRFRVSRRRLSGWRRSISGSETLASRQPPESEQEVARLCQQEQKLGQEQGKEGETPGSPKTPDDGSSRRPSSSSFASTLAFWRTKASSPGAGCQGSWDPAKRSEGRKTPSPRLAAFSIFGGGNGRGSHEIERKSGRTRRSSVQGLGIRVNQPSPRERSSQGSFAAGLEAIQVQIRAKNITRRVERVENSEPCIPLRGASLPNREEEEERIENSGVHSTGLAAPITEGNGHHGEAKISAPLDLSLSFDSACSSKVASPRKAKLELDLKDLEFSSQQAQDTIKSSLTSPRTPMGLCDPSGPFIASNPPLATTSPECAGGFFEGVGNSPIIGSFGTHHERQNSVALGSPGGKSLSGPSSPAHVSLRRIMALTNTALEGDCQEDLSIHGEELVKRLDDPFSAARTFPFASTIHIHSETQSPPRGEVWDSVTFGHAIERTPTESTQSEGGTPVLDSDTADDAVNALWHQREMLSILRSPLEEDKGSTESGLTIVPDKGAHSRLEVRTPKRSCTSGWEESSSSPSRPWGSAKRARELEVKDVRNTDSEVKLEPKHHGSLSPVQFSSSFTCLKTHSPHPQLARAKFGLQRANTAPHGKRQAIDPLTVRRENWWLNEASIVTMAEKIEGQYKRGNRHPKGRPRSSGSTQSQAVKFPHQGSPKPLPVKRIPCTAPSSPLRLLPNHPSRQAYGRVQEASPPTSPCSLKSRDTPASPGLILERTANRGGEEPQASLRDGYKRSLDDSPNLFHEPDSGKSPPQTQQSAQIAASGNQFHALRAEPSQNMFSTKPLDEAGEGQEIGVRMVRTCVAEHKRIPSNVESGARSRQCSIATFPSSNSSIAGFNSEPLIPVKLDGDEEAEEKDIADMTITAFVSSP</sequence>